<dbReference type="PANTHER" id="PTHR37563:SF2">
    <property type="entry name" value="PHYTANOYL-COA DIOXYGENASE FAMILY PROTEIN (AFU_ORTHOLOGUE AFUA_2G03330)"/>
    <property type="match status" value="1"/>
</dbReference>
<protein>
    <recommendedName>
        <fullName evidence="2">Phytanoyl-CoA dioxygenase</fullName>
    </recommendedName>
</protein>
<evidence type="ECO:0000313" key="1">
    <source>
        <dbReference type="EMBL" id="CAD8546993.1"/>
    </source>
</evidence>
<dbReference type="SUPFAM" id="SSF51197">
    <property type="entry name" value="Clavaminate synthase-like"/>
    <property type="match status" value="1"/>
</dbReference>
<dbReference type="InterPro" id="IPR008775">
    <property type="entry name" value="Phytyl_CoA_dOase-like"/>
</dbReference>
<gene>
    <name evidence="1" type="ORF">CLEP1334_LOCUS22283</name>
</gene>
<sequence length="204" mass="22025">MHGFALRSHMAKSVRPKVWRPHRCSNDFTLPFSPSVEAVLRSVLAGEAGEALVSALTCDAELQELTAITSEPGATGQSIHSDDNWSATAPRRLTIFLALHNVVDEAMGPTRFYPGTHAPCCFPGERWLPPTAALAAERQSAWFELRAGDAVLMDSLTWHCGGANASEWRRTLLSASFVAPMAGGTGDDDASLHKLARWLGRSSV</sequence>
<dbReference type="Pfam" id="PF05721">
    <property type="entry name" value="PhyH"/>
    <property type="match status" value="1"/>
</dbReference>
<evidence type="ECO:0008006" key="2">
    <source>
        <dbReference type="Google" id="ProtNLM"/>
    </source>
</evidence>
<accession>A0A7S0JCA0</accession>
<dbReference type="PANTHER" id="PTHR37563">
    <property type="entry name" value="PHYTANOYL-COA DIOXYGENASE FAMILY PROTEIN (AFU_ORTHOLOGUE AFUA_2G03330)"/>
    <property type="match status" value="1"/>
</dbReference>
<dbReference type="EMBL" id="HBER01044356">
    <property type="protein sequence ID" value="CAD8546993.1"/>
    <property type="molecule type" value="Transcribed_RNA"/>
</dbReference>
<dbReference type="AlphaFoldDB" id="A0A7S0JCA0"/>
<proteinExistence type="predicted"/>
<dbReference type="Gene3D" id="2.60.120.620">
    <property type="entry name" value="q2cbj1_9rhob like domain"/>
    <property type="match status" value="1"/>
</dbReference>
<organism evidence="1">
    <name type="scientific">Calcidiscus leptoporus</name>
    <dbReference type="NCBI Taxonomy" id="127549"/>
    <lineage>
        <taxon>Eukaryota</taxon>
        <taxon>Haptista</taxon>
        <taxon>Haptophyta</taxon>
        <taxon>Prymnesiophyceae</taxon>
        <taxon>Coccolithales</taxon>
        <taxon>Calcidiscaceae</taxon>
        <taxon>Calcidiscus</taxon>
    </lineage>
</organism>
<name>A0A7S0JCA0_9EUKA</name>
<dbReference type="InterPro" id="IPR051961">
    <property type="entry name" value="Fungal_Metabolite_Diox"/>
</dbReference>
<reference evidence="1" key="1">
    <citation type="submission" date="2021-01" db="EMBL/GenBank/DDBJ databases">
        <authorList>
            <person name="Corre E."/>
            <person name="Pelletier E."/>
            <person name="Niang G."/>
            <person name="Scheremetjew M."/>
            <person name="Finn R."/>
            <person name="Kale V."/>
            <person name="Holt S."/>
            <person name="Cochrane G."/>
            <person name="Meng A."/>
            <person name="Brown T."/>
            <person name="Cohen L."/>
        </authorList>
    </citation>
    <scope>NUCLEOTIDE SEQUENCE</scope>
    <source>
        <strain evidence="1">RCC1130</strain>
    </source>
</reference>